<protein>
    <submittedName>
        <fullName evidence="2">Uncharacterized protein YdaT</fullName>
    </submittedName>
</protein>
<sequence length="149" mass="16961">MPWTMENYPSSLKNLDKAVRKKAIEISNTLIQDGYDESEAIPIATSQAKEWFSNATKKEREGFLQHATTSPSSTTSSNRPELLDRPLFVTANEEGNWVVQTEGAKQPAHVFNKKEDAVKRAKEIANNKQTQLIIHRKDDTVEEKINYEK</sequence>
<evidence type="ECO:0000256" key="1">
    <source>
        <dbReference type="SAM" id="MobiDB-lite"/>
    </source>
</evidence>
<dbReference type="InterPro" id="IPR018691">
    <property type="entry name" value="DUF2188"/>
</dbReference>
<dbReference type="Pfam" id="PF09954">
    <property type="entry name" value="DUF2188"/>
    <property type="match status" value="1"/>
</dbReference>
<proteinExistence type="predicted"/>
<dbReference type="EMBL" id="JAFBEC010000001">
    <property type="protein sequence ID" value="MBM7631012.1"/>
    <property type="molecule type" value="Genomic_DNA"/>
</dbReference>
<name>A0ABS2P6I1_9BACL</name>
<organism evidence="2 3">
    <name type="scientific">Geomicrobium sediminis</name>
    <dbReference type="NCBI Taxonomy" id="1347788"/>
    <lineage>
        <taxon>Bacteria</taxon>
        <taxon>Bacillati</taxon>
        <taxon>Bacillota</taxon>
        <taxon>Bacilli</taxon>
        <taxon>Bacillales</taxon>
        <taxon>Geomicrobium</taxon>
    </lineage>
</organism>
<evidence type="ECO:0000313" key="3">
    <source>
        <dbReference type="Proteomes" id="UP000741863"/>
    </source>
</evidence>
<gene>
    <name evidence="2" type="ORF">JOD17_000103</name>
</gene>
<dbReference type="RefSeq" id="WP_204695183.1">
    <property type="nucleotide sequence ID" value="NZ_JAFBEC010000001.1"/>
</dbReference>
<feature type="region of interest" description="Disordered" evidence="1">
    <location>
        <begin position="60"/>
        <end position="82"/>
    </location>
</feature>
<reference evidence="2 3" key="1">
    <citation type="submission" date="2021-01" db="EMBL/GenBank/DDBJ databases">
        <title>Genomic Encyclopedia of Type Strains, Phase IV (KMG-IV): sequencing the most valuable type-strain genomes for metagenomic binning, comparative biology and taxonomic classification.</title>
        <authorList>
            <person name="Goeker M."/>
        </authorList>
    </citation>
    <scope>NUCLEOTIDE SEQUENCE [LARGE SCALE GENOMIC DNA]</scope>
    <source>
        <strain evidence="2 3">DSM 25540</strain>
    </source>
</reference>
<evidence type="ECO:0000313" key="2">
    <source>
        <dbReference type="EMBL" id="MBM7631012.1"/>
    </source>
</evidence>
<dbReference type="Proteomes" id="UP000741863">
    <property type="component" value="Unassembled WGS sequence"/>
</dbReference>
<keyword evidence="3" id="KW-1185">Reference proteome</keyword>
<feature type="compositionally biased region" description="Low complexity" evidence="1">
    <location>
        <begin position="68"/>
        <end position="77"/>
    </location>
</feature>
<comment type="caution">
    <text evidence="2">The sequence shown here is derived from an EMBL/GenBank/DDBJ whole genome shotgun (WGS) entry which is preliminary data.</text>
</comment>
<accession>A0ABS2P6I1</accession>